<evidence type="ECO:0000313" key="7">
    <source>
        <dbReference type="Proteomes" id="UP000016931"/>
    </source>
</evidence>
<feature type="region of interest" description="Disordered" evidence="5">
    <location>
        <begin position="1"/>
        <end position="30"/>
    </location>
</feature>
<dbReference type="RefSeq" id="XP_016765940.1">
    <property type="nucleotide sequence ID" value="XM_016903842.1"/>
</dbReference>
<keyword evidence="2" id="KW-0677">Repeat</keyword>
<dbReference type="GO" id="GO:0045944">
    <property type="term" value="P:positive regulation of transcription by RNA polymerase II"/>
    <property type="evidence" value="ECO:0007669"/>
    <property type="project" value="TreeGrafter"/>
</dbReference>
<feature type="repeat" description="RPEL" evidence="4">
    <location>
        <begin position="115"/>
        <end position="140"/>
    </location>
</feature>
<proteinExistence type="predicted"/>
<dbReference type="OrthoDB" id="197676at2759"/>
<dbReference type="PANTHER" id="PTHR22793">
    <property type="entry name" value="MYOCARDIN-RELATED TRANSCRIPTION FACTOR-RELATED"/>
    <property type="match status" value="1"/>
</dbReference>
<feature type="repeat" description="RPEL" evidence="4">
    <location>
        <begin position="71"/>
        <end position="96"/>
    </location>
</feature>
<evidence type="ECO:0008006" key="8">
    <source>
        <dbReference type="Google" id="ProtNLM"/>
    </source>
</evidence>
<dbReference type="PANTHER" id="PTHR22793:SF12">
    <property type="entry name" value="MYOCARDIN-RELATED TRANSCRIPTION FACTOR, ISOFORM H"/>
    <property type="match status" value="1"/>
</dbReference>
<evidence type="ECO:0000256" key="4">
    <source>
        <dbReference type="PROSITE-ProRule" id="PRU00401"/>
    </source>
</evidence>
<dbReference type="STRING" id="692275.N1QNY3"/>
<dbReference type="GO" id="GO:0005634">
    <property type="term" value="C:nucleus"/>
    <property type="evidence" value="ECO:0007669"/>
    <property type="project" value="UniProtKB-SubCell"/>
</dbReference>
<keyword evidence="3" id="KW-0539">Nucleus</keyword>
<protein>
    <recommendedName>
        <fullName evidence="8">RPEL repeat protein</fullName>
    </recommendedName>
</protein>
<accession>N1QNY3</accession>
<dbReference type="GO" id="GO:0003713">
    <property type="term" value="F:transcription coactivator activity"/>
    <property type="evidence" value="ECO:0007669"/>
    <property type="project" value="TreeGrafter"/>
</dbReference>
<evidence type="ECO:0000256" key="5">
    <source>
        <dbReference type="SAM" id="MobiDB-lite"/>
    </source>
</evidence>
<comment type="subcellular location">
    <subcellularLocation>
        <location evidence="1">Nucleus</location>
    </subcellularLocation>
</comment>
<dbReference type="Gene3D" id="6.10.140.2040">
    <property type="match status" value="1"/>
</dbReference>
<evidence type="ECO:0000313" key="6">
    <source>
        <dbReference type="EMBL" id="EMF17819.1"/>
    </source>
</evidence>
<feature type="region of interest" description="Disordered" evidence="5">
    <location>
        <begin position="96"/>
        <end position="145"/>
    </location>
</feature>
<dbReference type="EMBL" id="KB456260">
    <property type="protein sequence ID" value="EMF17819.1"/>
    <property type="molecule type" value="Genomic_DNA"/>
</dbReference>
<dbReference type="eggNOG" id="ENOG502SC67">
    <property type="taxonomic scope" value="Eukaryota"/>
</dbReference>
<organism evidence="6 7">
    <name type="scientific">Sphaerulina musiva (strain SO2202)</name>
    <name type="common">Poplar stem canker fungus</name>
    <name type="synonym">Septoria musiva</name>
    <dbReference type="NCBI Taxonomy" id="692275"/>
    <lineage>
        <taxon>Eukaryota</taxon>
        <taxon>Fungi</taxon>
        <taxon>Dikarya</taxon>
        <taxon>Ascomycota</taxon>
        <taxon>Pezizomycotina</taxon>
        <taxon>Dothideomycetes</taxon>
        <taxon>Dothideomycetidae</taxon>
        <taxon>Mycosphaerellales</taxon>
        <taxon>Mycosphaerellaceae</taxon>
        <taxon>Sphaerulina</taxon>
    </lineage>
</organism>
<dbReference type="Pfam" id="PF02755">
    <property type="entry name" value="RPEL"/>
    <property type="match status" value="3"/>
</dbReference>
<dbReference type="Gene3D" id="6.10.150.10">
    <property type="match status" value="1"/>
</dbReference>
<feature type="compositionally biased region" description="Basic and acidic residues" evidence="5">
    <location>
        <begin position="107"/>
        <end position="145"/>
    </location>
</feature>
<reference evidence="6 7" key="1">
    <citation type="journal article" date="2012" name="PLoS Pathog.">
        <title>Diverse lifestyles and strategies of plant pathogenesis encoded in the genomes of eighteen Dothideomycetes fungi.</title>
        <authorList>
            <person name="Ohm R.A."/>
            <person name="Feau N."/>
            <person name="Henrissat B."/>
            <person name="Schoch C.L."/>
            <person name="Horwitz B.A."/>
            <person name="Barry K.W."/>
            <person name="Condon B.J."/>
            <person name="Copeland A.C."/>
            <person name="Dhillon B."/>
            <person name="Glaser F."/>
            <person name="Hesse C.N."/>
            <person name="Kosti I."/>
            <person name="LaButti K."/>
            <person name="Lindquist E.A."/>
            <person name="Lucas S."/>
            <person name="Salamov A.A."/>
            <person name="Bradshaw R.E."/>
            <person name="Ciuffetti L."/>
            <person name="Hamelin R.C."/>
            <person name="Kema G.H.J."/>
            <person name="Lawrence C."/>
            <person name="Scott J.A."/>
            <person name="Spatafora J.W."/>
            <person name="Turgeon B.G."/>
            <person name="de Wit P.J.G.M."/>
            <person name="Zhong S."/>
            <person name="Goodwin S.B."/>
            <person name="Grigoriev I.V."/>
        </authorList>
    </citation>
    <scope>NUCLEOTIDE SEQUENCE [LARGE SCALE GENOMIC DNA]</scope>
    <source>
        <strain evidence="6 7">SO2202</strain>
    </source>
</reference>
<name>N1QNY3_SPHMS</name>
<evidence type="ECO:0000256" key="2">
    <source>
        <dbReference type="ARBA" id="ARBA00022737"/>
    </source>
</evidence>
<gene>
    <name evidence="6" type="ORF">SEPMUDRAFT_146755</name>
</gene>
<dbReference type="OMA" id="QCRPDAQ"/>
<sequence>MATEVPPTKADEGVDDSPIVVNSERRDSLDKKLQLRPDETDLKNRHILLDNTAAPALQARAAELERQRITDNLKKGLSHRPEKEILVQRNILLESSAAPGIQGQQRELQKHMRADSLEKHLQHRPDKDALLKEGILKDEQSVSEA</sequence>
<dbReference type="AlphaFoldDB" id="N1QNY3"/>
<dbReference type="GeneID" id="27900979"/>
<keyword evidence="7" id="KW-1185">Reference proteome</keyword>
<dbReference type="SMART" id="SM00707">
    <property type="entry name" value="RPEL"/>
    <property type="match status" value="3"/>
</dbReference>
<dbReference type="InterPro" id="IPR004018">
    <property type="entry name" value="RPEL_repeat"/>
</dbReference>
<dbReference type="HOGENOM" id="CLU_121574_1_0_1"/>
<evidence type="ECO:0000256" key="3">
    <source>
        <dbReference type="ARBA" id="ARBA00023242"/>
    </source>
</evidence>
<dbReference type="InterPro" id="IPR043451">
    <property type="entry name" value="Myocardin-like"/>
</dbReference>
<dbReference type="PROSITE" id="PS51073">
    <property type="entry name" value="RPEL"/>
    <property type="match status" value="3"/>
</dbReference>
<evidence type="ECO:0000256" key="1">
    <source>
        <dbReference type="ARBA" id="ARBA00004123"/>
    </source>
</evidence>
<feature type="repeat" description="RPEL" evidence="4">
    <location>
        <begin position="27"/>
        <end position="52"/>
    </location>
</feature>
<dbReference type="Proteomes" id="UP000016931">
    <property type="component" value="Unassembled WGS sequence"/>
</dbReference>